<proteinExistence type="predicted"/>
<gene>
    <name evidence="3" type="ORF">GHO30_09450</name>
</gene>
<evidence type="ECO:0000256" key="1">
    <source>
        <dbReference type="ARBA" id="ARBA00022747"/>
    </source>
</evidence>
<dbReference type="Gene3D" id="3.90.220.20">
    <property type="entry name" value="DNA methylase specificity domains"/>
    <property type="match status" value="2"/>
</dbReference>
<sequence>MSRYKPYPTYKESGAEWLGRIPEHWALKPFKACIDFQEGPGIMAADFREEGIPLLRVSGVQGRWASLDGCNFLDPIKVAKKWSHFRLNIDDLLISASASMGTVCEVAADTEGAIAYTGLIRLRGRPGVMVKPYVRAQVVSSVFAIQIEFFKAGSTIQHFGPTHLSQMLVVCPPIDEQQSITAYIDRETARIDGLVMKKNRFIELLREKRQALITHAVTKGLNPKVTMKNSGVGWLGEVPEHWETKRVAAMFREVIRPGQADLPVLSISIHSGISDDELSAEERDRKVSLIEDREKYKRVCPGDLAYNMMRAWQGGFGAVAVDGLVSPAYVVAERRAEFCTEYVELLLRTPMAIEEMRRFSRGIADFRMRLYWEAFRDVVLLSPPVEEQQAIIETIKREGMRIDALVSKTECSISLLKERRSALITAAVTGQIDLREAV</sequence>
<keyword evidence="1" id="KW-0680">Restriction system</keyword>
<protein>
    <submittedName>
        <fullName evidence="3">Restriction endonuclease</fullName>
    </submittedName>
</protein>
<dbReference type="Proteomes" id="UP000470186">
    <property type="component" value="Unassembled WGS sequence"/>
</dbReference>
<dbReference type="AlphaFoldDB" id="A0A7X1Y6S4"/>
<dbReference type="SUPFAM" id="SSF116734">
    <property type="entry name" value="DNA methylase specificity domain"/>
    <property type="match status" value="2"/>
</dbReference>
<dbReference type="GO" id="GO:0003677">
    <property type="term" value="F:DNA binding"/>
    <property type="evidence" value="ECO:0007669"/>
    <property type="project" value="UniProtKB-KW"/>
</dbReference>
<keyword evidence="4" id="KW-1185">Reference proteome</keyword>
<reference evidence="3 4" key="1">
    <citation type="submission" date="2019-10" db="EMBL/GenBank/DDBJ databases">
        <title>Evaluation of single-gene subtyping targets for Pseudomonas.</title>
        <authorList>
            <person name="Reichler S.J."/>
            <person name="Orsi R.H."/>
            <person name="Wiedmann M."/>
            <person name="Martin N.H."/>
            <person name="Murphy S.I."/>
        </authorList>
    </citation>
    <scope>NUCLEOTIDE SEQUENCE [LARGE SCALE GENOMIC DNA]</scope>
    <source>
        <strain evidence="3 4">FSL R10-2107</strain>
    </source>
</reference>
<keyword evidence="2" id="KW-0238">DNA-binding</keyword>
<dbReference type="Gene3D" id="1.10.287.1120">
    <property type="entry name" value="Bipartite methylase S protein"/>
    <property type="match status" value="1"/>
</dbReference>
<dbReference type="InterPro" id="IPR044946">
    <property type="entry name" value="Restrct_endonuc_typeI_TRD_sf"/>
</dbReference>
<evidence type="ECO:0000256" key="2">
    <source>
        <dbReference type="ARBA" id="ARBA00023125"/>
    </source>
</evidence>
<keyword evidence="3" id="KW-0255">Endonuclease</keyword>
<dbReference type="PANTHER" id="PTHR43140">
    <property type="entry name" value="TYPE-1 RESTRICTION ENZYME ECOKI SPECIFICITY PROTEIN"/>
    <property type="match status" value="1"/>
</dbReference>
<accession>A0A7X1Y6S4</accession>
<dbReference type="RefSeq" id="WP_153350488.1">
    <property type="nucleotide sequence ID" value="NZ_JBQQLO010000067.1"/>
</dbReference>
<keyword evidence="3" id="KW-0378">Hydrolase</keyword>
<name>A0A7X1Y6S4_9PSED</name>
<dbReference type="PANTHER" id="PTHR43140:SF1">
    <property type="entry name" value="TYPE I RESTRICTION ENZYME ECOKI SPECIFICITY SUBUNIT"/>
    <property type="match status" value="1"/>
</dbReference>
<dbReference type="InterPro" id="IPR051212">
    <property type="entry name" value="Type-I_RE_S_subunit"/>
</dbReference>
<keyword evidence="3" id="KW-0540">Nuclease</keyword>
<evidence type="ECO:0000313" key="4">
    <source>
        <dbReference type="Proteomes" id="UP000470186"/>
    </source>
</evidence>
<dbReference type="EMBL" id="WIVX01000034">
    <property type="protein sequence ID" value="MQU31627.1"/>
    <property type="molecule type" value="Genomic_DNA"/>
</dbReference>
<evidence type="ECO:0000313" key="3">
    <source>
        <dbReference type="EMBL" id="MQU31627.1"/>
    </source>
</evidence>
<comment type="caution">
    <text evidence="3">The sequence shown here is derived from an EMBL/GenBank/DDBJ whole genome shotgun (WGS) entry which is preliminary data.</text>
</comment>
<organism evidence="3 4">
    <name type="scientific">Pseudomonas helleri</name>
    <dbReference type="NCBI Taxonomy" id="1608996"/>
    <lineage>
        <taxon>Bacteria</taxon>
        <taxon>Pseudomonadati</taxon>
        <taxon>Pseudomonadota</taxon>
        <taxon>Gammaproteobacteria</taxon>
        <taxon>Pseudomonadales</taxon>
        <taxon>Pseudomonadaceae</taxon>
        <taxon>Pseudomonas</taxon>
    </lineage>
</organism>
<dbReference type="GO" id="GO:0004519">
    <property type="term" value="F:endonuclease activity"/>
    <property type="evidence" value="ECO:0007669"/>
    <property type="project" value="UniProtKB-KW"/>
</dbReference>
<dbReference type="GO" id="GO:0009307">
    <property type="term" value="P:DNA restriction-modification system"/>
    <property type="evidence" value="ECO:0007669"/>
    <property type="project" value="UniProtKB-KW"/>
</dbReference>